<evidence type="ECO:0000256" key="6">
    <source>
        <dbReference type="ARBA" id="ARBA00022692"/>
    </source>
</evidence>
<evidence type="ECO:0000256" key="7">
    <source>
        <dbReference type="ARBA" id="ARBA00022741"/>
    </source>
</evidence>
<dbReference type="EMBL" id="JAEDAL010000001">
    <property type="protein sequence ID" value="MBH9551909.1"/>
    <property type="molecule type" value="Genomic_DNA"/>
</dbReference>
<evidence type="ECO:0000256" key="8">
    <source>
        <dbReference type="ARBA" id="ARBA00022777"/>
    </source>
</evidence>
<dbReference type="PANTHER" id="PTHR45436:SF14">
    <property type="entry name" value="SENSOR PROTEIN QSEC"/>
    <property type="match status" value="1"/>
</dbReference>
<dbReference type="InterPro" id="IPR003661">
    <property type="entry name" value="HisK_dim/P_dom"/>
</dbReference>
<keyword evidence="6 13" id="KW-0812">Transmembrane</keyword>
<evidence type="ECO:0000256" key="3">
    <source>
        <dbReference type="ARBA" id="ARBA00012438"/>
    </source>
</evidence>
<dbReference type="Pfam" id="PF00512">
    <property type="entry name" value="HisKA"/>
    <property type="match status" value="1"/>
</dbReference>
<evidence type="ECO:0000256" key="5">
    <source>
        <dbReference type="ARBA" id="ARBA00022679"/>
    </source>
</evidence>
<dbReference type="CDD" id="cd00075">
    <property type="entry name" value="HATPase"/>
    <property type="match status" value="1"/>
</dbReference>
<dbReference type="SMART" id="SM00387">
    <property type="entry name" value="HATPase_c"/>
    <property type="match status" value="1"/>
</dbReference>
<keyword evidence="9" id="KW-0067">ATP-binding</keyword>
<dbReference type="SUPFAM" id="SSF47384">
    <property type="entry name" value="Homodimeric domain of signal transducing histidine kinase"/>
    <property type="match status" value="1"/>
</dbReference>
<dbReference type="EC" id="2.7.13.3" evidence="3"/>
<evidence type="ECO:0000256" key="12">
    <source>
        <dbReference type="ARBA" id="ARBA00023136"/>
    </source>
</evidence>
<dbReference type="FunFam" id="1.10.287.130:FF:000035">
    <property type="entry name" value="Two-component sensor histidine kinase"/>
    <property type="match status" value="1"/>
</dbReference>
<dbReference type="GO" id="GO:0005524">
    <property type="term" value="F:ATP binding"/>
    <property type="evidence" value="ECO:0007669"/>
    <property type="project" value="UniProtKB-KW"/>
</dbReference>
<dbReference type="Pfam" id="PF02518">
    <property type="entry name" value="HATPase_c"/>
    <property type="match status" value="1"/>
</dbReference>
<evidence type="ECO:0000256" key="11">
    <source>
        <dbReference type="ARBA" id="ARBA00023012"/>
    </source>
</evidence>
<evidence type="ECO:0000313" key="17">
    <source>
        <dbReference type="Proteomes" id="UP000620139"/>
    </source>
</evidence>
<keyword evidence="8 16" id="KW-0418">Kinase</keyword>
<dbReference type="GO" id="GO:0005886">
    <property type="term" value="C:plasma membrane"/>
    <property type="evidence" value="ECO:0007669"/>
    <property type="project" value="TreeGrafter"/>
</dbReference>
<comment type="catalytic activity">
    <reaction evidence="1">
        <text>ATP + protein L-histidine = ADP + protein N-phospho-L-histidine.</text>
        <dbReference type="EC" id="2.7.13.3"/>
    </reaction>
</comment>
<evidence type="ECO:0000256" key="4">
    <source>
        <dbReference type="ARBA" id="ARBA00022553"/>
    </source>
</evidence>
<dbReference type="InterPro" id="IPR036097">
    <property type="entry name" value="HisK_dim/P_sf"/>
</dbReference>
<dbReference type="PANTHER" id="PTHR45436">
    <property type="entry name" value="SENSOR HISTIDINE KINASE YKOH"/>
    <property type="match status" value="1"/>
</dbReference>
<keyword evidence="7" id="KW-0547">Nucleotide-binding</keyword>
<dbReference type="PROSITE" id="PS50109">
    <property type="entry name" value="HIS_KIN"/>
    <property type="match status" value="1"/>
</dbReference>
<feature type="transmembrane region" description="Helical" evidence="13">
    <location>
        <begin position="15"/>
        <end position="39"/>
    </location>
</feature>
<dbReference type="InterPro" id="IPR050428">
    <property type="entry name" value="TCS_sensor_his_kinase"/>
</dbReference>
<feature type="domain" description="Histidine kinase" evidence="14">
    <location>
        <begin position="233"/>
        <end position="445"/>
    </location>
</feature>
<comment type="caution">
    <text evidence="16">The sequence shown here is derived from an EMBL/GenBank/DDBJ whole genome shotgun (WGS) entry which is preliminary data.</text>
</comment>
<protein>
    <recommendedName>
        <fullName evidence="3">histidine kinase</fullName>
        <ecNumber evidence="3">2.7.13.3</ecNumber>
    </recommendedName>
</protein>
<dbReference type="Proteomes" id="UP000620139">
    <property type="component" value="Unassembled WGS sequence"/>
</dbReference>
<evidence type="ECO:0000256" key="2">
    <source>
        <dbReference type="ARBA" id="ARBA00004141"/>
    </source>
</evidence>
<dbReference type="CDD" id="cd00082">
    <property type="entry name" value="HisKA"/>
    <property type="match status" value="1"/>
</dbReference>
<keyword evidence="4" id="KW-0597">Phosphoprotein</keyword>
<dbReference type="AlphaFoldDB" id="A0A931IVS8"/>
<comment type="subcellular location">
    <subcellularLocation>
        <location evidence="2">Membrane</location>
        <topology evidence="2">Multi-pass membrane protein</topology>
    </subcellularLocation>
</comment>
<keyword evidence="17" id="KW-1185">Reference proteome</keyword>
<dbReference type="InterPro" id="IPR005467">
    <property type="entry name" value="His_kinase_dom"/>
</dbReference>
<evidence type="ECO:0000256" key="13">
    <source>
        <dbReference type="SAM" id="Phobius"/>
    </source>
</evidence>
<accession>A0A931IVS8</accession>
<evidence type="ECO:0000313" key="16">
    <source>
        <dbReference type="EMBL" id="MBH9551909.1"/>
    </source>
</evidence>
<dbReference type="Gene3D" id="1.10.287.130">
    <property type="match status" value="1"/>
</dbReference>
<feature type="domain" description="HAMP" evidence="15">
    <location>
        <begin position="173"/>
        <end position="225"/>
    </location>
</feature>
<evidence type="ECO:0000256" key="9">
    <source>
        <dbReference type="ARBA" id="ARBA00022840"/>
    </source>
</evidence>
<evidence type="ECO:0000259" key="14">
    <source>
        <dbReference type="PROSITE" id="PS50109"/>
    </source>
</evidence>
<keyword evidence="12 13" id="KW-0472">Membrane</keyword>
<dbReference type="InterPro" id="IPR036890">
    <property type="entry name" value="HATPase_C_sf"/>
</dbReference>
<keyword evidence="11" id="KW-0902">Two-component regulatory system</keyword>
<dbReference type="PROSITE" id="PS50885">
    <property type="entry name" value="HAMP"/>
    <property type="match status" value="1"/>
</dbReference>
<organism evidence="16 17">
    <name type="scientific">Inhella gelatinilytica</name>
    <dbReference type="NCBI Taxonomy" id="2795030"/>
    <lineage>
        <taxon>Bacteria</taxon>
        <taxon>Pseudomonadati</taxon>
        <taxon>Pseudomonadota</taxon>
        <taxon>Betaproteobacteria</taxon>
        <taxon>Burkholderiales</taxon>
        <taxon>Sphaerotilaceae</taxon>
        <taxon>Inhella</taxon>
    </lineage>
</organism>
<evidence type="ECO:0000256" key="1">
    <source>
        <dbReference type="ARBA" id="ARBA00000085"/>
    </source>
</evidence>
<dbReference type="Gene3D" id="3.30.565.10">
    <property type="entry name" value="Histidine kinase-like ATPase, C-terminal domain"/>
    <property type="match status" value="1"/>
</dbReference>
<dbReference type="InterPro" id="IPR003594">
    <property type="entry name" value="HATPase_dom"/>
</dbReference>
<keyword evidence="5" id="KW-0808">Transferase</keyword>
<dbReference type="SUPFAM" id="SSF55874">
    <property type="entry name" value="ATPase domain of HSP90 chaperone/DNA topoisomerase II/histidine kinase"/>
    <property type="match status" value="1"/>
</dbReference>
<dbReference type="SMART" id="SM00388">
    <property type="entry name" value="HisKA"/>
    <property type="match status" value="1"/>
</dbReference>
<keyword evidence="10 13" id="KW-1133">Transmembrane helix</keyword>
<sequence>MTAPAPRAPSLQRRLLLSLLGGLVTTVVVLGLLSAGTMWGELDEQLDEQLVQTADLLLQIGAQVSGPSLQIGAPREEAHAQLFQVVRQGQVLIRSAHAPHEALWPSAPPGFSARTWNGSDWRVYTVHGEGLSVWVADTQAQRLHWLAEAFESWPVIWPTAFAVLCGLLVLGLRRVLEPLRAVEAEVARRQPGSLQPLQTDPLPRELEPLVQALNALLARVHQTLSRERQFTADAAHELRTPIAALRVQAQVAQGATDDAERSEALNAVLAGCERAAHLVDQLLALARLDEDPAEPAVALPLVDVAALARDVLAELLSVHPQRADDVQLNAPEGGVPVTTDPLWARLLLRNLLDNALRYSPPGAPVHLTVNPTGLRVDDGGPGLPPDTWTELGQQRFWRGSAATGSGTGLGWAIVRRCAHHVGWAVEVDQSPLGGLGVRVGFAPPR</sequence>
<gene>
    <name evidence="16" type="ORF">I7X43_03510</name>
</gene>
<proteinExistence type="predicted"/>
<dbReference type="InterPro" id="IPR003660">
    <property type="entry name" value="HAMP_dom"/>
</dbReference>
<evidence type="ECO:0000256" key="10">
    <source>
        <dbReference type="ARBA" id="ARBA00022989"/>
    </source>
</evidence>
<dbReference type="GO" id="GO:0000155">
    <property type="term" value="F:phosphorelay sensor kinase activity"/>
    <property type="evidence" value="ECO:0007669"/>
    <property type="project" value="InterPro"/>
</dbReference>
<evidence type="ECO:0000259" key="15">
    <source>
        <dbReference type="PROSITE" id="PS50885"/>
    </source>
</evidence>
<dbReference type="RefSeq" id="WP_198099498.1">
    <property type="nucleotide sequence ID" value="NZ_JAEDAL010000001.1"/>
</dbReference>
<reference evidence="16" key="1">
    <citation type="submission" date="2020-12" db="EMBL/GenBank/DDBJ databases">
        <title>The genome sequence of Inhella sp. 4Y17.</title>
        <authorList>
            <person name="Liu Y."/>
        </authorList>
    </citation>
    <scope>NUCLEOTIDE SEQUENCE</scope>
    <source>
        <strain evidence="16">4Y10</strain>
    </source>
</reference>
<name>A0A931IVS8_9BURK</name>